<dbReference type="InterPro" id="IPR038721">
    <property type="entry name" value="IS701-like_DDE_dom"/>
</dbReference>
<dbReference type="KEGG" id="hhy:Halhy_5316"/>
<dbReference type="Pfam" id="PF13546">
    <property type="entry name" value="DDE_5"/>
    <property type="match status" value="1"/>
</dbReference>
<dbReference type="eggNOG" id="COG3385">
    <property type="taxonomic scope" value="Bacteria"/>
</dbReference>
<evidence type="ECO:0000313" key="2">
    <source>
        <dbReference type="EMBL" id="AEE50786.1"/>
    </source>
</evidence>
<keyword evidence="6" id="KW-1185">Reference proteome</keyword>
<dbReference type="EMBL" id="CP002691">
    <property type="protein sequence ID" value="AEE54254.1"/>
    <property type="molecule type" value="Genomic_DNA"/>
</dbReference>
<dbReference type="KEGG" id="hhy:Halhy_6436"/>
<reference evidence="4 6" key="1">
    <citation type="journal article" date="2011" name="Stand. Genomic Sci.">
        <title>Complete genome sequence of Haliscomenobacter hydrossis type strain (O).</title>
        <authorList>
            <consortium name="US DOE Joint Genome Institute (JGI-PGF)"/>
            <person name="Daligault H."/>
            <person name="Lapidus A."/>
            <person name="Zeytun A."/>
            <person name="Nolan M."/>
            <person name="Lucas S."/>
            <person name="Del Rio T.G."/>
            <person name="Tice H."/>
            <person name="Cheng J.F."/>
            <person name="Tapia R."/>
            <person name="Han C."/>
            <person name="Goodwin L."/>
            <person name="Pitluck S."/>
            <person name="Liolios K."/>
            <person name="Pagani I."/>
            <person name="Ivanova N."/>
            <person name="Huntemann M."/>
            <person name="Mavromatis K."/>
            <person name="Mikhailova N."/>
            <person name="Pati A."/>
            <person name="Chen A."/>
            <person name="Palaniappan K."/>
            <person name="Land M."/>
            <person name="Hauser L."/>
            <person name="Brambilla E.M."/>
            <person name="Rohde M."/>
            <person name="Verbarg S."/>
            <person name="Goker M."/>
            <person name="Bristow J."/>
            <person name="Eisen J.A."/>
            <person name="Markowitz V."/>
            <person name="Hugenholtz P."/>
            <person name="Kyrpides N.C."/>
            <person name="Klenk H.P."/>
            <person name="Woyke T."/>
        </authorList>
    </citation>
    <scope>NUCLEOTIDE SEQUENCE [LARGE SCALE GENOMIC DNA]</scope>
    <source>
        <strain evidence="6">ATCC 27775 / DSM 1100 / LMG 10767 / O</strain>
        <strain evidence="4">DSM 1100</strain>
    </source>
</reference>
<dbReference type="Proteomes" id="UP000008461">
    <property type="component" value="Chromosome"/>
</dbReference>
<proteinExistence type="predicted"/>
<dbReference type="InterPro" id="IPR012337">
    <property type="entry name" value="RNaseH-like_sf"/>
</dbReference>
<dbReference type="HOGENOM" id="CLU_047673_0_0_10"/>
<dbReference type="SUPFAM" id="SSF53098">
    <property type="entry name" value="Ribonuclease H-like"/>
    <property type="match status" value="1"/>
</dbReference>
<dbReference type="EMBL" id="CP002691">
    <property type="protein sequence ID" value="AEE53257.1"/>
    <property type="molecule type" value="Genomic_DNA"/>
</dbReference>
<organism evidence="4 6">
    <name type="scientific">Haliscomenobacter hydrossis (strain ATCC 27775 / DSM 1100 / LMG 10767 / O)</name>
    <dbReference type="NCBI Taxonomy" id="760192"/>
    <lineage>
        <taxon>Bacteria</taxon>
        <taxon>Pseudomonadati</taxon>
        <taxon>Bacteroidota</taxon>
        <taxon>Saprospiria</taxon>
        <taxon>Saprospirales</taxon>
        <taxon>Haliscomenobacteraceae</taxon>
        <taxon>Haliscomenobacter</taxon>
    </lineage>
</organism>
<dbReference type="EMBL" id="CP002691">
    <property type="protein sequence ID" value="AEE53141.1"/>
    <property type="molecule type" value="Genomic_DNA"/>
</dbReference>
<dbReference type="KEGG" id="hhy:Halhy_5432"/>
<dbReference type="STRING" id="760192.Halhy_2922"/>
<evidence type="ECO:0000259" key="1">
    <source>
        <dbReference type="Pfam" id="PF13546"/>
    </source>
</evidence>
<evidence type="ECO:0000313" key="3">
    <source>
        <dbReference type="EMBL" id="AEE53141.1"/>
    </source>
</evidence>
<accession>F4KR19</accession>
<dbReference type="RefSeq" id="WP_013765329.1">
    <property type="nucleotide sequence ID" value="NC_015510.1"/>
</dbReference>
<dbReference type="AlphaFoldDB" id="F4KR19"/>
<feature type="domain" description="Transposase IS701-like DDE" evidence="1">
    <location>
        <begin position="14"/>
        <end position="284"/>
    </location>
</feature>
<evidence type="ECO:0000313" key="5">
    <source>
        <dbReference type="EMBL" id="AEE54254.1"/>
    </source>
</evidence>
<dbReference type="EMBL" id="CP002691">
    <property type="protein sequence ID" value="AEE50786.1"/>
    <property type="molecule type" value="Genomic_DNA"/>
</dbReference>
<dbReference type="KEGG" id="hhy:Halhy_2922"/>
<dbReference type="OrthoDB" id="1489749at2"/>
<sequence length="455" mass="52903">MQLPPEFQDSISVFSCGFSKRTWEKIKLLLLGALLCPGSRTVCNILRTLGLEHESSFHKYHRVLSCAKWSALKLSSILLKLLVDAFIPAHEPLVFAIDETIERRWGAKIKKRGIYRDPVRSSKSHFVKCSGLRWMVLALLTPLPWLDRTCWALPVLSALCPSERYYQNRPQVRSAKKLTHWAWQLIQWLHRYALPLKRAVYLVGDGSYATYELLDQGIRQNINLIVRMRLDARLFHFPTPNPPHKRGPKPIIGKRIMDMEQRLNDGRIKWTKVHFSQWYDRTNQTMLITSGKALWYKASSPIVPIQWVLIKDPLNEMEPALLATTDLKLDPVQIINFFVRRWRIEVTFAEVRRHLGVETQRQWSDLAIERSTPLLFSVFSITTLLAHSLHQSSPIKPFTTAWYPKHIVSFSDVLRAVKTAIWRHNQFLTSSKNTLVDNYIHNIRYLWNVLIGASA</sequence>
<evidence type="ECO:0000313" key="6">
    <source>
        <dbReference type="Proteomes" id="UP000008461"/>
    </source>
</evidence>
<reference key="2">
    <citation type="submission" date="2011-04" db="EMBL/GenBank/DDBJ databases">
        <title>Complete sequence of chromosome of Haliscomenobacter hydrossis DSM 1100.</title>
        <authorList>
            <consortium name="US DOE Joint Genome Institute (JGI-PGF)"/>
            <person name="Lucas S."/>
            <person name="Han J."/>
            <person name="Lapidus A."/>
            <person name="Bruce D."/>
            <person name="Goodwin L."/>
            <person name="Pitluck S."/>
            <person name="Peters L."/>
            <person name="Kyrpides N."/>
            <person name="Mavromatis K."/>
            <person name="Ivanova N."/>
            <person name="Ovchinnikova G."/>
            <person name="Pagani I."/>
            <person name="Daligault H."/>
            <person name="Detter J.C."/>
            <person name="Han C."/>
            <person name="Land M."/>
            <person name="Hauser L."/>
            <person name="Markowitz V."/>
            <person name="Cheng J.-F."/>
            <person name="Hugenholtz P."/>
            <person name="Woyke T."/>
            <person name="Wu D."/>
            <person name="Verbarg S."/>
            <person name="Frueling A."/>
            <person name="Brambilla E."/>
            <person name="Klenk H.-P."/>
            <person name="Eisen J.A."/>
        </authorList>
    </citation>
    <scope>NUCLEOTIDE SEQUENCE</scope>
    <source>
        <strain>DSM 1100</strain>
    </source>
</reference>
<protein>
    <recommendedName>
        <fullName evidence="1">Transposase IS701-like DDE domain-containing protein</fullName>
    </recommendedName>
</protein>
<gene>
    <name evidence="2" type="ordered locus">Halhy_2922</name>
    <name evidence="3" type="ordered locus">Halhy_5316</name>
    <name evidence="4" type="ordered locus">Halhy_5432</name>
    <name evidence="5" type="ordered locus">Halhy_6436</name>
</gene>
<name>F4KR19_HALH1</name>
<evidence type="ECO:0000313" key="4">
    <source>
        <dbReference type="EMBL" id="AEE53257.1"/>
    </source>
</evidence>